<dbReference type="SUPFAM" id="SSF52980">
    <property type="entry name" value="Restriction endonuclease-like"/>
    <property type="match status" value="1"/>
</dbReference>
<evidence type="ECO:0000313" key="4">
    <source>
        <dbReference type="Proteomes" id="UP000231235"/>
    </source>
</evidence>
<organism evidence="3 4">
    <name type="scientific">Candidatus Kuenenbacteria bacterium CG23_combo_of_CG06-09_8_20_14_all_39_39</name>
    <dbReference type="NCBI Taxonomy" id="1974623"/>
    <lineage>
        <taxon>Bacteria</taxon>
        <taxon>Candidatus Kueneniibacteriota</taxon>
    </lineage>
</organism>
<dbReference type="HAMAP" id="MF_00048">
    <property type="entry name" value="UPF0102"/>
    <property type="match status" value="1"/>
</dbReference>
<protein>
    <recommendedName>
        <fullName evidence="2">UPF0102 protein COX28_00720</fullName>
    </recommendedName>
</protein>
<dbReference type="InterPro" id="IPR011856">
    <property type="entry name" value="tRNA_endonuc-like_dom_sf"/>
</dbReference>
<dbReference type="PANTHER" id="PTHR34039">
    <property type="entry name" value="UPF0102 PROTEIN YRAN"/>
    <property type="match status" value="1"/>
</dbReference>
<dbReference type="AlphaFoldDB" id="A0A2G9Z7I8"/>
<name>A0A2G9Z7I8_9BACT</name>
<comment type="caution">
    <text evidence="3">The sequence shown here is derived from an EMBL/GenBank/DDBJ whole genome shotgun (WGS) entry which is preliminary data.</text>
</comment>
<dbReference type="NCBIfam" id="NF009150">
    <property type="entry name" value="PRK12497.1-3"/>
    <property type="match status" value="1"/>
</dbReference>
<comment type="similarity">
    <text evidence="1 2">Belongs to the UPF0102 family.</text>
</comment>
<dbReference type="InterPro" id="IPR011335">
    <property type="entry name" value="Restrct_endonuc-II-like"/>
</dbReference>
<dbReference type="EMBL" id="PCRX01000012">
    <property type="protein sequence ID" value="PIP29137.1"/>
    <property type="molecule type" value="Genomic_DNA"/>
</dbReference>
<proteinExistence type="inferred from homology"/>
<evidence type="ECO:0000313" key="3">
    <source>
        <dbReference type="EMBL" id="PIP29137.1"/>
    </source>
</evidence>
<reference evidence="3 4" key="1">
    <citation type="submission" date="2017-09" db="EMBL/GenBank/DDBJ databases">
        <title>Depth-based differentiation of microbial function through sediment-hosted aquifers and enrichment of novel symbionts in the deep terrestrial subsurface.</title>
        <authorList>
            <person name="Probst A.J."/>
            <person name="Ladd B."/>
            <person name="Jarett J.K."/>
            <person name="Geller-Mcgrath D.E."/>
            <person name="Sieber C.M."/>
            <person name="Emerson J.B."/>
            <person name="Anantharaman K."/>
            <person name="Thomas B.C."/>
            <person name="Malmstrom R."/>
            <person name="Stieglmeier M."/>
            <person name="Klingl A."/>
            <person name="Woyke T."/>
            <person name="Ryan C.M."/>
            <person name="Banfield J.F."/>
        </authorList>
    </citation>
    <scope>NUCLEOTIDE SEQUENCE [LARGE SCALE GENOMIC DNA]</scope>
    <source>
        <strain evidence="3">CG23_combo_of_CG06-09_8_20_14_all_39_39</strain>
    </source>
</reference>
<gene>
    <name evidence="3" type="ORF">COX28_00720</name>
</gene>
<accession>A0A2G9Z7I8</accession>
<dbReference type="Gene3D" id="3.40.1350.10">
    <property type="match status" value="1"/>
</dbReference>
<sequence length="122" mass="14452">MIIMDKRTMGKKGEAIALNYLLAKGYKLIYENYYSRWGEIDLIVFDHQSGELVFVEVKTRSSDSFGHPEDAIDEYKLERLNKAADRYLQKYEYDGDYRFDCLAIEMDYESRRAKIRQLKNIG</sequence>
<dbReference type="GO" id="GO:0003676">
    <property type="term" value="F:nucleic acid binding"/>
    <property type="evidence" value="ECO:0007669"/>
    <property type="project" value="InterPro"/>
</dbReference>
<dbReference type="InterPro" id="IPR003509">
    <property type="entry name" value="UPF0102_YraN-like"/>
</dbReference>
<dbReference type="PANTHER" id="PTHR34039:SF1">
    <property type="entry name" value="UPF0102 PROTEIN YRAN"/>
    <property type="match status" value="1"/>
</dbReference>
<dbReference type="Pfam" id="PF02021">
    <property type="entry name" value="UPF0102"/>
    <property type="match status" value="1"/>
</dbReference>
<evidence type="ECO:0000256" key="2">
    <source>
        <dbReference type="HAMAP-Rule" id="MF_00048"/>
    </source>
</evidence>
<dbReference type="CDD" id="cd20736">
    <property type="entry name" value="PoNe_Nuclease"/>
    <property type="match status" value="1"/>
</dbReference>
<evidence type="ECO:0000256" key="1">
    <source>
        <dbReference type="ARBA" id="ARBA00006738"/>
    </source>
</evidence>
<dbReference type="Proteomes" id="UP000231235">
    <property type="component" value="Unassembled WGS sequence"/>
</dbReference>